<dbReference type="Pfam" id="PF00582">
    <property type="entry name" value="Usp"/>
    <property type="match status" value="1"/>
</dbReference>
<dbReference type="InterPro" id="IPR006015">
    <property type="entry name" value="Universal_stress_UspA"/>
</dbReference>
<dbReference type="Proteomes" id="UP000657574">
    <property type="component" value="Unassembled WGS sequence"/>
</dbReference>
<evidence type="ECO:0000313" key="3">
    <source>
        <dbReference type="EMBL" id="GGJ06522.1"/>
    </source>
</evidence>
<dbReference type="InterPro" id="IPR014729">
    <property type="entry name" value="Rossmann-like_a/b/a_fold"/>
</dbReference>
<dbReference type="AlphaFoldDB" id="A0A917KD18"/>
<gene>
    <name evidence="3" type="ORF">GCM10010121_016230</name>
</gene>
<dbReference type="PANTHER" id="PTHR46268">
    <property type="entry name" value="STRESS RESPONSE PROTEIN NHAX"/>
    <property type="match status" value="1"/>
</dbReference>
<dbReference type="CDD" id="cd00293">
    <property type="entry name" value="USP-like"/>
    <property type="match status" value="1"/>
</dbReference>
<dbReference type="PANTHER" id="PTHR46268:SF6">
    <property type="entry name" value="UNIVERSAL STRESS PROTEIN UP12"/>
    <property type="match status" value="1"/>
</dbReference>
<dbReference type="InterPro" id="IPR006016">
    <property type="entry name" value="UspA"/>
</dbReference>
<reference evidence="3" key="2">
    <citation type="submission" date="2020-09" db="EMBL/GenBank/DDBJ databases">
        <authorList>
            <person name="Sun Q."/>
            <person name="Ohkuma M."/>
        </authorList>
    </citation>
    <scope>NUCLEOTIDE SEQUENCE</scope>
    <source>
        <strain evidence="3">JCM 3086</strain>
    </source>
</reference>
<reference evidence="3" key="1">
    <citation type="journal article" date="2014" name="Int. J. Syst. Evol. Microbiol.">
        <title>Complete genome sequence of Corynebacterium casei LMG S-19264T (=DSM 44701T), isolated from a smear-ripened cheese.</title>
        <authorList>
            <consortium name="US DOE Joint Genome Institute (JGI-PGF)"/>
            <person name="Walter F."/>
            <person name="Albersmeier A."/>
            <person name="Kalinowski J."/>
            <person name="Ruckert C."/>
        </authorList>
    </citation>
    <scope>NUCLEOTIDE SEQUENCE</scope>
    <source>
        <strain evidence="3">JCM 3086</strain>
    </source>
</reference>
<dbReference type="EMBL" id="BMQA01000004">
    <property type="protein sequence ID" value="GGJ06522.1"/>
    <property type="molecule type" value="Genomic_DNA"/>
</dbReference>
<dbReference type="RefSeq" id="WP_229840068.1">
    <property type="nucleotide sequence ID" value="NZ_BMQA01000004.1"/>
</dbReference>
<accession>A0A917KD18</accession>
<comment type="similarity">
    <text evidence="1">Belongs to the universal stress protein A family.</text>
</comment>
<organism evidence="3 4">
    <name type="scientific">Streptomyces brasiliensis</name>
    <dbReference type="NCBI Taxonomy" id="1954"/>
    <lineage>
        <taxon>Bacteria</taxon>
        <taxon>Bacillati</taxon>
        <taxon>Actinomycetota</taxon>
        <taxon>Actinomycetes</taxon>
        <taxon>Kitasatosporales</taxon>
        <taxon>Streptomycetaceae</taxon>
        <taxon>Streptomyces</taxon>
    </lineage>
</organism>
<name>A0A917KD18_9ACTN</name>
<keyword evidence="4" id="KW-1185">Reference proteome</keyword>
<dbReference type="PRINTS" id="PR01438">
    <property type="entry name" value="UNVRSLSTRESS"/>
</dbReference>
<dbReference type="SUPFAM" id="SSF52402">
    <property type="entry name" value="Adenine nucleotide alpha hydrolases-like"/>
    <property type="match status" value="1"/>
</dbReference>
<dbReference type="Gene3D" id="3.40.50.620">
    <property type="entry name" value="HUPs"/>
    <property type="match status" value="1"/>
</dbReference>
<feature type="domain" description="UspA" evidence="2">
    <location>
        <begin position="4"/>
        <end position="133"/>
    </location>
</feature>
<comment type="caution">
    <text evidence="3">The sequence shown here is derived from an EMBL/GenBank/DDBJ whole genome shotgun (WGS) entry which is preliminary data.</text>
</comment>
<evidence type="ECO:0000256" key="1">
    <source>
        <dbReference type="ARBA" id="ARBA00008791"/>
    </source>
</evidence>
<sequence length="180" mass="18693">MKGPVVVGVDGSPSDRDVVEAAAREAERHGTELRLVHAIGWSAGAAAWDPAGGAVRERADRILTEAERRACRTAPFLEVTQDVLIGDPESVLATEARDASLTVIGGRRPDRTRKGSVAGHLTAHARCPVLVVRGPCAPGAGARAHRTASPGFCGTCGRRTRRSRCTTGRCLAGSGGPSPT</sequence>
<protein>
    <recommendedName>
        <fullName evidence="2">UspA domain-containing protein</fullName>
    </recommendedName>
</protein>
<evidence type="ECO:0000259" key="2">
    <source>
        <dbReference type="Pfam" id="PF00582"/>
    </source>
</evidence>
<evidence type="ECO:0000313" key="4">
    <source>
        <dbReference type="Proteomes" id="UP000657574"/>
    </source>
</evidence>
<proteinExistence type="inferred from homology"/>